<comment type="caution">
    <text evidence="1">The sequence shown here is derived from an EMBL/GenBank/DDBJ whole genome shotgun (WGS) entry which is preliminary data.</text>
</comment>
<organism evidence="1 2">
    <name type="scientific">Purpureocillium lilacinum</name>
    <name type="common">Paecilomyces lilacinus</name>
    <dbReference type="NCBI Taxonomy" id="33203"/>
    <lineage>
        <taxon>Eukaryota</taxon>
        <taxon>Fungi</taxon>
        <taxon>Dikarya</taxon>
        <taxon>Ascomycota</taxon>
        <taxon>Pezizomycotina</taxon>
        <taxon>Sordariomycetes</taxon>
        <taxon>Hypocreomycetidae</taxon>
        <taxon>Hypocreales</taxon>
        <taxon>Ophiocordycipitaceae</taxon>
        <taxon>Purpureocillium</taxon>
    </lineage>
</organism>
<sequence length="168" mass="18373">MPCVLAVRFCAITGKMQTKRIAKAARTHTSTRCDGCQPARHIVGQMGRLRVARKWSECVAPQGTRNRRPAGDGKTRGRVRLRGCFASSTPAYAMGEPVGTRRGSSSLLTSHSDLAVSSQRHVSNRLPSRRISDSAYPAAHRLPPWSSWQGCFFWPLSVLLIGGAITSR</sequence>
<gene>
    <name evidence="1" type="ORF">VFPFJ_11388</name>
</gene>
<reference evidence="1 2" key="1">
    <citation type="submission" date="2016-02" db="EMBL/GenBank/DDBJ databases">
        <title>Biosynthesis of antibiotic leucinostatins and their inhibition on Phytophthora in bio-control Purpureocillium lilacinum.</title>
        <authorList>
            <person name="Wang G."/>
            <person name="Liu Z."/>
            <person name="Lin R."/>
            <person name="Li E."/>
            <person name="Mao Z."/>
            <person name="Ling J."/>
            <person name="Yin W."/>
            <person name="Xie B."/>
        </authorList>
    </citation>
    <scope>NUCLEOTIDE SEQUENCE [LARGE SCALE GENOMIC DNA]</scope>
    <source>
        <strain evidence="1">PLFJ-1</strain>
    </source>
</reference>
<proteinExistence type="predicted"/>
<dbReference type="EMBL" id="LSBI01000030">
    <property type="protein sequence ID" value="OAQ63789.1"/>
    <property type="molecule type" value="Genomic_DNA"/>
</dbReference>
<dbReference type="Proteomes" id="UP000078340">
    <property type="component" value="Unassembled WGS sequence"/>
</dbReference>
<dbReference type="AlphaFoldDB" id="A0A179FFG4"/>
<evidence type="ECO:0000313" key="2">
    <source>
        <dbReference type="Proteomes" id="UP000078340"/>
    </source>
</evidence>
<protein>
    <submittedName>
        <fullName evidence="1">Uncharacterized protein</fullName>
    </submittedName>
</protein>
<name>A0A179FFG4_PURLI</name>
<accession>A0A179FFG4</accession>
<evidence type="ECO:0000313" key="1">
    <source>
        <dbReference type="EMBL" id="OAQ63789.1"/>
    </source>
</evidence>